<comment type="function">
    <text evidence="8">Catalyzes the reduction of 1-pyrroline-5-carboxylate (PCA) to L-proline.</text>
</comment>
<accession>A0A0G3EHN9</accession>
<keyword evidence="6 8" id="KW-0521">NADP</keyword>
<dbReference type="InterPro" id="IPR053790">
    <property type="entry name" value="P5CR-like_CS"/>
</dbReference>
<dbReference type="RefSeq" id="WP_052881662.1">
    <property type="nucleotide sequence ID" value="NZ_CP010904.1"/>
</dbReference>
<evidence type="ECO:0000256" key="8">
    <source>
        <dbReference type="HAMAP-Rule" id="MF_01925"/>
    </source>
</evidence>
<evidence type="ECO:0000259" key="12">
    <source>
        <dbReference type="Pfam" id="PF03807"/>
    </source>
</evidence>
<dbReference type="EC" id="1.5.1.2" evidence="8 9"/>
<evidence type="ECO:0000256" key="9">
    <source>
        <dbReference type="NCBIfam" id="TIGR00112"/>
    </source>
</evidence>
<feature type="binding site" evidence="10">
    <location>
        <position position="60"/>
    </location>
    <ligand>
        <name>NADPH</name>
        <dbReference type="ChEBI" id="CHEBI:57783"/>
    </ligand>
</feature>
<dbReference type="SUPFAM" id="SSF48179">
    <property type="entry name" value="6-phosphogluconate dehydrogenase C-terminal domain-like"/>
    <property type="match status" value="1"/>
</dbReference>
<dbReference type="InterPro" id="IPR028939">
    <property type="entry name" value="P5C_Rdtase_cat_N"/>
</dbReference>
<dbReference type="STRING" id="1307763.L21SP4_01056"/>
<keyword evidence="7 8" id="KW-0560">Oxidoreductase</keyword>
<dbReference type="Gene3D" id="3.40.50.720">
    <property type="entry name" value="NAD(P)-binding Rossmann-like Domain"/>
    <property type="match status" value="1"/>
</dbReference>
<comment type="pathway">
    <text evidence="8 11">Amino-acid biosynthesis; L-proline biosynthesis; L-proline from L-glutamate 5-semialdehyde: step 1/1.</text>
</comment>
<dbReference type="PANTHER" id="PTHR11645">
    <property type="entry name" value="PYRROLINE-5-CARBOXYLATE REDUCTASE"/>
    <property type="match status" value="1"/>
</dbReference>
<dbReference type="InterPro" id="IPR029036">
    <property type="entry name" value="P5CR_dimer"/>
</dbReference>
<dbReference type="PATRIC" id="fig|1609981.3.peg.1104"/>
<dbReference type="UniPathway" id="UPA00098">
    <property type="reaction ID" value="UER00361"/>
</dbReference>
<dbReference type="AlphaFoldDB" id="A0A0G3EHN9"/>
<keyword evidence="5 8" id="KW-0641">Proline biosynthesis</keyword>
<feature type="binding site" evidence="10">
    <location>
        <begin position="73"/>
        <end position="76"/>
    </location>
    <ligand>
        <name>NADP(+)</name>
        <dbReference type="ChEBI" id="CHEBI:58349"/>
    </ligand>
</feature>
<evidence type="ECO:0000256" key="5">
    <source>
        <dbReference type="ARBA" id="ARBA00022650"/>
    </source>
</evidence>
<comment type="subcellular location">
    <subcellularLocation>
        <location evidence="1 8">Cytoplasm</location>
    </subcellularLocation>
</comment>
<reference evidence="15" key="1">
    <citation type="submission" date="2015-02" db="EMBL/GenBank/DDBJ databases">
        <title>Description and complete genome sequence of the first cultured representative of the subdivision 5 of the Verrucomicrobia phylum.</title>
        <authorList>
            <person name="Spring S."/>
            <person name="Bunk B."/>
            <person name="Sproer C."/>
            <person name="Klenk H.-P."/>
        </authorList>
    </citation>
    <scope>NUCLEOTIDE SEQUENCE [LARGE SCALE GENOMIC DNA]</scope>
    <source>
        <strain evidence="15">L21-Fru-AB</strain>
    </source>
</reference>
<evidence type="ECO:0000256" key="4">
    <source>
        <dbReference type="ARBA" id="ARBA00022605"/>
    </source>
</evidence>
<keyword evidence="3 8" id="KW-0963">Cytoplasm</keyword>
<keyword evidence="4 8" id="KW-0028">Amino-acid biosynthesis</keyword>
<comment type="similarity">
    <text evidence="2 8 11">Belongs to the pyrroline-5-carboxylate reductase family.</text>
</comment>
<dbReference type="GO" id="GO:0004735">
    <property type="term" value="F:pyrroline-5-carboxylate reductase activity"/>
    <property type="evidence" value="ECO:0007669"/>
    <property type="project" value="UniProtKB-UniRule"/>
</dbReference>
<dbReference type="PROSITE" id="PS00521">
    <property type="entry name" value="P5CR"/>
    <property type="match status" value="1"/>
</dbReference>
<name>A0A0G3EHN9_9BACT</name>
<feature type="binding site" evidence="10">
    <location>
        <begin position="11"/>
        <end position="16"/>
    </location>
    <ligand>
        <name>NADP(+)</name>
        <dbReference type="ChEBI" id="CHEBI:58349"/>
    </ligand>
</feature>
<dbReference type="InterPro" id="IPR036291">
    <property type="entry name" value="NAD(P)-bd_dom_sf"/>
</dbReference>
<evidence type="ECO:0000259" key="13">
    <source>
        <dbReference type="Pfam" id="PF14748"/>
    </source>
</evidence>
<dbReference type="FunFam" id="3.40.50.720:FF:000190">
    <property type="entry name" value="Pyrroline-5-carboxylate reductase"/>
    <property type="match status" value="1"/>
</dbReference>
<dbReference type="Pfam" id="PF03807">
    <property type="entry name" value="F420_oxidored"/>
    <property type="match status" value="1"/>
</dbReference>
<evidence type="ECO:0000256" key="3">
    <source>
        <dbReference type="ARBA" id="ARBA00022490"/>
    </source>
</evidence>
<evidence type="ECO:0000256" key="7">
    <source>
        <dbReference type="ARBA" id="ARBA00023002"/>
    </source>
</evidence>
<dbReference type="SUPFAM" id="SSF51735">
    <property type="entry name" value="NAD(P)-binding Rossmann-fold domains"/>
    <property type="match status" value="1"/>
</dbReference>
<evidence type="ECO:0000313" key="15">
    <source>
        <dbReference type="Proteomes" id="UP000035268"/>
    </source>
</evidence>
<dbReference type="PANTHER" id="PTHR11645:SF0">
    <property type="entry name" value="PYRROLINE-5-CARBOXYLATE REDUCTASE 3"/>
    <property type="match status" value="1"/>
</dbReference>
<gene>
    <name evidence="8 14" type="primary">proC</name>
    <name evidence="14" type="ORF">L21SP4_01056</name>
</gene>
<dbReference type="OrthoDB" id="9805754at2"/>
<evidence type="ECO:0000256" key="2">
    <source>
        <dbReference type="ARBA" id="ARBA00005525"/>
    </source>
</evidence>
<dbReference type="KEGG" id="vbl:L21SP4_01056"/>
<sequence length="273" mass="27942">MKLQDSNIAFIGAGNMTEAIVRGLLDAGEVEAGRICVSDVDPGRRALFSESIGVEALEDNRAAAESADAVLLAVKPQILGSVLEELSGSPVEDKLVISIAAGVRTRTIEEGLRARTRVVRVMPNTPALIGRGAAAYAAGRAATEADTAFAAAVMQSVGVAVPMGEEALDAVTALSGSGPAYVFYLLEAMLDAAKTMGLPDPESRKLALATVKGAADLMGESGEDAAVLRARVTSPGGTTEAALGELERAGVKDAVIRAMHAAEQRSKELAGDG</sequence>
<evidence type="ECO:0000256" key="11">
    <source>
        <dbReference type="RuleBase" id="RU003903"/>
    </source>
</evidence>
<dbReference type="InterPro" id="IPR000304">
    <property type="entry name" value="Pyrroline-COOH_reductase"/>
</dbReference>
<reference evidence="14 15" key="2">
    <citation type="journal article" date="2016" name="ISME J.">
        <title>Characterization of the first cultured representative of Verrucomicrobia subdivision 5 indicates the proposal of a novel phylum.</title>
        <authorList>
            <person name="Spring S."/>
            <person name="Bunk B."/>
            <person name="Sproer C."/>
            <person name="Schumann P."/>
            <person name="Rohde M."/>
            <person name="Tindall B.J."/>
            <person name="Klenk H.P."/>
        </authorList>
    </citation>
    <scope>NUCLEOTIDE SEQUENCE [LARGE SCALE GENOMIC DNA]</scope>
    <source>
        <strain evidence="14 15">L21-Fru-AB</strain>
    </source>
</reference>
<proteinExistence type="inferred from homology"/>
<dbReference type="NCBIfam" id="TIGR00112">
    <property type="entry name" value="proC"/>
    <property type="match status" value="1"/>
</dbReference>
<feature type="domain" description="Pyrroline-5-carboxylate reductase dimerisation" evidence="13">
    <location>
        <begin position="165"/>
        <end position="269"/>
    </location>
</feature>
<dbReference type="Pfam" id="PF14748">
    <property type="entry name" value="P5CR_dimer"/>
    <property type="match status" value="1"/>
</dbReference>
<dbReference type="PIRSF" id="PIRSF000193">
    <property type="entry name" value="Pyrrol-5-carb_rd"/>
    <property type="match status" value="1"/>
</dbReference>
<keyword evidence="15" id="KW-1185">Reference proteome</keyword>
<dbReference type="GO" id="GO:0005737">
    <property type="term" value="C:cytoplasm"/>
    <property type="evidence" value="ECO:0007669"/>
    <property type="project" value="UniProtKB-SubCell"/>
</dbReference>
<evidence type="ECO:0000256" key="6">
    <source>
        <dbReference type="ARBA" id="ARBA00022857"/>
    </source>
</evidence>
<organism evidence="14 15">
    <name type="scientific">Kiritimatiella glycovorans</name>
    <dbReference type="NCBI Taxonomy" id="1307763"/>
    <lineage>
        <taxon>Bacteria</taxon>
        <taxon>Pseudomonadati</taxon>
        <taxon>Kiritimatiellota</taxon>
        <taxon>Kiritimatiellia</taxon>
        <taxon>Kiritimatiellales</taxon>
        <taxon>Kiritimatiellaceae</taxon>
        <taxon>Kiritimatiella</taxon>
    </lineage>
</organism>
<dbReference type="InterPro" id="IPR008927">
    <property type="entry name" value="6-PGluconate_DH-like_C_sf"/>
</dbReference>
<comment type="catalytic activity">
    <reaction evidence="8 11">
        <text>L-proline + NADP(+) = (S)-1-pyrroline-5-carboxylate + NADPH + 2 H(+)</text>
        <dbReference type="Rhea" id="RHEA:14109"/>
        <dbReference type="ChEBI" id="CHEBI:15378"/>
        <dbReference type="ChEBI" id="CHEBI:17388"/>
        <dbReference type="ChEBI" id="CHEBI:57783"/>
        <dbReference type="ChEBI" id="CHEBI:58349"/>
        <dbReference type="ChEBI" id="CHEBI:60039"/>
        <dbReference type="EC" id="1.5.1.2"/>
    </reaction>
</comment>
<evidence type="ECO:0000256" key="10">
    <source>
        <dbReference type="PIRSR" id="PIRSR000193-1"/>
    </source>
</evidence>
<dbReference type="GO" id="GO:0055129">
    <property type="term" value="P:L-proline biosynthetic process"/>
    <property type="evidence" value="ECO:0007669"/>
    <property type="project" value="UniProtKB-UniRule"/>
</dbReference>
<dbReference type="EMBL" id="CP010904">
    <property type="protein sequence ID" value="AKJ64310.1"/>
    <property type="molecule type" value="Genomic_DNA"/>
</dbReference>
<feature type="domain" description="Pyrroline-5-carboxylate reductase catalytic N-terminal" evidence="12">
    <location>
        <begin position="8"/>
        <end position="102"/>
    </location>
</feature>
<protein>
    <recommendedName>
        <fullName evidence="8 9">Pyrroline-5-carboxylate reductase</fullName>
        <shortName evidence="8">P5C reductase</shortName>
        <shortName evidence="8">P5CR</shortName>
        <ecNumber evidence="8 9">1.5.1.2</ecNumber>
    </recommendedName>
    <alternativeName>
        <fullName evidence="8">PCA reductase</fullName>
    </alternativeName>
</protein>
<dbReference type="Proteomes" id="UP000035268">
    <property type="component" value="Chromosome"/>
</dbReference>
<evidence type="ECO:0000313" key="14">
    <source>
        <dbReference type="EMBL" id="AKJ64310.1"/>
    </source>
</evidence>
<dbReference type="Gene3D" id="1.10.3730.10">
    <property type="entry name" value="ProC C-terminal domain-like"/>
    <property type="match status" value="1"/>
</dbReference>
<evidence type="ECO:0000256" key="1">
    <source>
        <dbReference type="ARBA" id="ARBA00004496"/>
    </source>
</evidence>
<dbReference type="FunFam" id="1.10.3730.10:FF:000001">
    <property type="entry name" value="Pyrroline-5-carboxylate reductase"/>
    <property type="match status" value="1"/>
</dbReference>
<comment type="catalytic activity">
    <reaction evidence="8">
        <text>L-proline + NAD(+) = (S)-1-pyrroline-5-carboxylate + NADH + 2 H(+)</text>
        <dbReference type="Rhea" id="RHEA:14105"/>
        <dbReference type="ChEBI" id="CHEBI:15378"/>
        <dbReference type="ChEBI" id="CHEBI:17388"/>
        <dbReference type="ChEBI" id="CHEBI:57540"/>
        <dbReference type="ChEBI" id="CHEBI:57945"/>
        <dbReference type="ChEBI" id="CHEBI:60039"/>
        <dbReference type="EC" id="1.5.1.2"/>
    </reaction>
</comment>
<dbReference type="HAMAP" id="MF_01925">
    <property type="entry name" value="P5C_reductase"/>
    <property type="match status" value="1"/>
</dbReference>